<dbReference type="RefSeq" id="WP_167873313.1">
    <property type="nucleotide sequence ID" value="NZ_CP048852.1"/>
</dbReference>
<gene>
    <name evidence="9" type="ORF">G4P54_16950</name>
</gene>
<accession>A0A6H0WLD1</accession>
<evidence type="ECO:0000256" key="1">
    <source>
        <dbReference type="ARBA" id="ARBA00004141"/>
    </source>
</evidence>
<feature type="transmembrane region" description="Helical" evidence="8">
    <location>
        <begin position="275"/>
        <end position="296"/>
    </location>
</feature>
<feature type="transmembrane region" description="Helical" evidence="8">
    <location>
        <begin position="44"/>
        <end position="65"/>
    </location>
</feature>
<keyword evidence="3" id="KW-0813">Transport</keyword>
<dbReference type="EMBL" id="CP048852">
    <property type="protein sequence ID" value="QIW81350.1"/>
    <property type="molecule type" value="Genomic_DNA"/>
</dbReference>
<feature type="transmembrane region" description="Helical" evidence="8">
    <location>
        <begin position="308"/>
        <end position="325"/>
    </location>
</feature>
<sequence length="365" mass="41396">MSQKQTQIKLNTFQGVSIIANTMLGAGLLTLPRALTGKANTPDGWIALILEGFVFILFIYLNTLIQKKHQYPSLFEYLQEGLGKWIGSFLGLLICCYFIAVASFETRAMADIVKFFLLERTPIQVIVLAFIGCGIYLIIGGLNDISRLFPFYLVITIIILLVLFAISFKIFDLDNLRPVLGEGLGPVANSLTVVSISFLGMEIMLFLPEHMKKKKKIFRYASFGFLIPILLYILTYIIVVGALTAPEVKTLIWPTISLFQSFELKGIFIERFESFLLVVWIIQFFTTFVIYGYFAAKGLKKTIGLSTKKSLILIGAATYYFSLWPDDANKVMMYSDYLGYIFIFLFLLPYVIFFIVAVKRRITAK</sequence>
<feature type="transmembrane region" description="Helical" evidence="8">
    <location>
        <begin position="12"/>
        <end position="32"/>
    </location>
</feature>
<evidence type="ECO:0000313" key="10">
    <source>
        <dbReference type="Proteomes" id="UP000501914"/>
    </source>
</evidence>
<organism evidence="9 10">
    <name type="scientific">Bacillus tequilensis</name>
    <dbReference type="NCBI Taxonomy" id="227866"/>
    <lineage>
        <taxon>Bacteria</taxon>
        <taxon>Bacillati</taxon>
        <taxon>Bacillota</taxon>
        <taxon>Bacilli</taxon>
        <taxon>Bacillales</taxon>
        <taxon>Bacillaceae</taxon>
        <taxon>Bacillus</taxon>
    </lineage>
</organism>
<comment type="similarity">
    <text evidence="2">Belongs to the amino acid-polyamine-organocation (APC) superfamily. Spore germination protein (SGP) (TC 2.A.3.9) family.</text>
</comment>
<evidence type="ECO:0000256" key="4">
    <source>
        <dbReference type="ARBA" id="ARBA00022544"/>
    </source>
</evidence>
<feature type="transmembrane region" description="Helical" evidence="8">
    <location>
        <begin position="220"/>
        <end position="243"/>
    </location>
</feature>
<reference evidence="9 10" key="1">
    <citation type="submission" date="2020-02" db="EMBL/GenBank/DDBJ databases">
        <title>Genome sequencing, annotation and comparative genomic analysis of Bacillus tequilensis EA-CB0015, an effective biological control agent against Pseudocercospora fijiensis in banana plants.</title>
        <authorList>
            <person name="Cuellar-Gaviria T.Z."/>
            <person name="Ju K.-S."/>
            <person name="Villegas-Escobar V."/>
        </authorList>
    </citation>
    <scope>NUCLEOTIDE SEQUENCE [LARGE SCALE GENOMIC DNA]</scope>
    <source>
        <strain evidence="9 10">EA-CB0015</strain>
    </source>
</reference>
<dbReference type="Pfam" id="PF03845">
    <property type="entry name" value="Spore_permease"/>
    <property type="match status" value="1"/>
</dbReference>
<proteinExistence type="inferred from homology"/>
<dbReference type="GO" id="GO:0009847">
    <property type="term" value="P:spore germination"/>
    <property type="evidence" value="ECO:0007669"/>
    <property type="project" value="InterPro"/>
</dbReference>
<dbReference type="GO" id="GO:0016020">
    <property type="term" value="C:membrane"/>
    <property type="evidence" value="ECO:0007669"/>
    <property type="project" value="UniProtKB-SubCell"/>
</dbReference>
<name>A0A6H0WLD1_9BACI</name>
<dbReference type="PANTHER" id="PTHR34975">
    <property type="entry name" value="SPORE GERMINATION PROTEIN A2"/>
    <property type="match status" value="1"/>
</dbReference>
<evidence type="ECO:0000256" key="2">
    <source>
        <dbReference type="ARBA" id="ARBA00007998"/>
    </source>
</evidence>
<evidence type="ECO:0000313" key="9">
    <source>
        <dbReference type="EMBL" id="QIW81350.1"/>
    </source>
</evidence>
<feature type="transmembrane region" description="Helical" evidence="8">
    <location>
        <begin position="123"/>
        <end position="142"/>
    </location>
</feature>
<dbReference type="Gene3D" id="1.20.1740.10">
    <property type="entry name" value="Amino acid/polyamine transporter I"/>
    <property type="match status" value="1"/>
</dbReference>
<dbReference type="KEGG" id="bteq:G4P54_16950"/>
<keyword evidence="7 8" id="KW-0472">Membrane</keyword>
<dbReference type="InterPro" id="IPR004761">
    <property type="entry name" value="Spore_GerAB"/>
</dbReference>
<keyword evidence="4" id="KW-0309">Germination</keyword>
<evidence type="ECO:0000256" key="6">
    <source>
        <dbReference type="ARBA" id="ARBA00022989"/>
    </source>
</evidence>
<evidence type="ECO:0000256" key="5">
    <source>
        <dbReference type="ARBA" id="ARBA00022692"/>
    </source>
</evidence>
<evidence type="ECO:0000256" key="8">
    <source>
        <dbReference type="SAM" id="Phobius"/>
    </source>
</evidence>
<feature type="transmembrane region" description="Helical" evidence="8">
    <location>
        <begin position="337"/>
        <end position="358"/>
    </location>
</feature>
<keyword evidence="5 8" id="KW-0812">Transmembrane</keyword>
<feature type="transmembrane region" description="Helical" evidence="8">
    <location>
        <begin position="85"/>
        <end position="103"/>
    </location>
</feature>
<keyword evidence="10" id="KW-1185">Reference proteome</keyword>
<feature type="transmembrane region" description="Helical" evidence="8">
    <location>
        <begin position="191"/>
        <end position="208"/>
    </location>
</feature>
<evidence type="ECO:0000256" key="3">
    <source>
        <dbReference type="ARBA" id="ARBA00022448"/>
    </source>
</evidence>
<dbReference type="PANTHER" id="PTHR34975:SF2">
    <property type="entry name" value="SPORE GERMINATION PROTEIN A2"/>
    <property type="match status" value="1"/>
</dbReference>
<dbReference type="Proteomes" id="UP000501914">
    <property type="component" value="Chromosome"/>
</dbReference>
<dbReference type="NCBIfam" id="TIGR00912">
    <property type="entry name" value="2A0309"/>
    <property type="match status" value="1"/>
</dbReference>
<keyword evidence="6 8" id="KW-1133">Transmembrane helix</keyword>
<protein>
    <submittedName>
        <fullName evidence="9">Endospore germination permease</fullName>
    </submittedName>
</protein>
<dbReference type="AlphaFoldDB" id="A0A6H0WLD1"/>
<evidence type="ECO:0000256" key="7">
    <source>
        <dbReference type="ARBA" id="ARBA00023136"/>
    </source>
</evidence>
<feature type="transmembrane region" description="Helical" evidence="8">
    <location>
        <begin position="149"/>
        <end position="171"/>
    </location>
</feature>
<comment type="subcellular location">
    <subcellularLocation>
        <location evidence="1">Membrane</location>
        <topology evidence="1">Multi-pass membrane protein</topology>
    </subcellularLocation>
</comment>